<dbReference type="EMBL" id="VSRR010003342">
    <property type="protein sequence ID" value="MPC35769.1"/>
    <property type="molecule type" value="Genomic_DNA"/>
</dbReference>
<organism evidence="1 2">
    <name type="scientific">Portunus trituberculatus</name>
    <name type="common">Swimming crab</name>
    <name type="synonym">Neptunus trituberculatus</name>
    <dbReference type="NCBI Taxonomy" id="210409"/>
    <lineage>
        <taxon>Eukaryota</taxon>
        <taxon>Metazoa</taxon>
        <taxon>Ecdysozoa</taxon>
        <taxon>Arthropoda</taxon>
        <taxon>Crustacea</taxon>
        <taxon>Multicrustacea</taxon>
        <taxon>Malacostraca</taxon>
        <taxon>Eumalacostraca</taxon>
        <taxon>Eucarida</taxon>
        <taxon>Decapoda</taxon>
        <taxon>Pleocyemata</taxon>
        <taxon>Brachyura</taxon>
        <taxon>Eubrachyura</taxon>
        <taxon>Portunoidea</taxon>
        <taxon>Portunidae</taxon>
        <taxon>Portuninae</taxon>
        <taxon>Portunus</taxon>
    </lineage>
</organism>
<keyword evidence="2" id="KW-1185">Reference proteome</keyword>
<proteinExistence type="predicted"/>
<dbReference type="Proteomes" id="UP000324222">
    <property type="component" value="Unassembled WGS sequence"/>
</dbReference>
<sequence>MQRQKLTMPELPCRRGVCCGGGGGASVAPFLPLGLGWGTLEGERGEAVTLLGEDLTCDEGVDDLEEDLGVGVLTGDVGLTRGDPMTPFLCLGEALTPSLCCGEPIIPFCCLDDLGVPFFCCGEDRLDLCCGDEEEELVTLAGTLLGEAVGVEVLEEREDEGVGCLLCFTTPRLAGVGCFLGDI</sequence>
<accession>A0A5B7ERM1</accession>
<dbReference type="AlphaFoldDB" id="A0A5B7ERM1"/>
<reference evidence="1 2" key="1">
    <citation type="submission" date="2019-05" db="EMBL/GenBank/DDBJ databases">
        <title>Another draft genome of Portunus trituberculatus and its Hox gene families provides insights of decapod evolution.</title>
        <authorList>
            <person name="Jeong J.-H."/>
            <person name="Song I."/>
            <person name="Kim S."/>
            <person name="Choi T."/>
            <person name="Kim D."/>
            <person name="Ryu S."/>
            <person name="Kim W."/>
        </authorList>
    </citation>
    <scope>NUCLEOTIDE SEQUENCE [LARGE SCALE GENOMIC DNA]</scope>
    <source>
        <tissue evidence="1">Muscle</tissue>
    </source>
</reference>
<evidence type="ECO:0000313" key="1">
    <source>
        <dbReference type="EMBL" id="MPC35769.1"/>
    </source>
</evidence>
<evidence type="ECO:0000313" key="2">
    <source>
        <dbReference type="Proteomes" id="UP000324222"/>
    </source>
</evidence>
<name>A0A5B7ERM1_PORTR</name>
<gene>
    <name evidence="1" type="ORF">E2C01_029204</name>
</gene>
<protein>
    <submittedName>
        <fullName evidence="1">Uncharacterized protein</fullName>
    </submittedName>
</protein>
<comment type="caution">
    <text evidence="1">The sequence shown here is derived from an EMBL/GenBank/DDBJ whole genome shotgun (WGS) entry which is preliminary data.</text>
</comment>